<comment type="caution">
    <text evidence="2">The sequence shown here is derived from an EMBL/GenBank/DDBJ whole genome shotgun (WGS) entry which is preliminary data.</text>
</comment>
<name>A0A6V8KI65_9ACTN</name>
<keyword evidence="1" id="KW-0812">Transmembrane</keyword>
<feature type="transmembrane region" description="Helical" evidence="1">
    <location>
        <begin position="12"/>
        <end position="42"/>
    </location>
</feature>
<evidence type="ECO:0000313" key="3">
    <source>
        <dbReference type="Proteomes" id="UP000482800"/>
    </source>
</evidence>
<gene>
    <name evidence="2" type="ORF">Phou_063310</name>
</gene>
<keyword evidence="1" id="KW-0472">Membrane</keyword>
<proteinExistence type="predicted"/>
<evidence type="ECO:0000256" key="1">
    <source>
        <dbReference type="SAM" id="Phobius"/>
    </source>
</evidence>
<reference evidence="2 3" key="1">
    <citation type="submission" date="2020-03" db="EMBL/GenBank/DDBJ databases">
        <title>Whole genome shotgun sequence of Phytohabitans houttuyneae NBRC 108639.</title>
        <authorList>
            <person name="Komaki H."/>
            <person name="Tamura T."/>
        </authorList>
    </citation>
    <scope>NUCLEOTIDE SEQUENCE [LARGE SCALE GENOMIC DNA]</scope>
    <source>
        <strain evidence="2 3">NBRC 108639</strain>
    </source>
</reference>
<accession>A0A6V8KI65</accession>
<dbReference type="EMBL" id="BLPF01000002">
    <property type="protein sequence ID" value="GFJ82151.1"/>
    <property type="molecule type" value="Genomic_DNA"/>
</dbReference>
<protein>
    <submittedName>
        <fullName evidence="2">Uncharacterized protein</fullName>
    </submittedName>
</protein>
<keyword evidence="1" id="KW-1133">Transmembrane helix</keyword>
<dbReference type="RefSeq" id="WP_173062287.1">
    <property type="nucleotide sequence ID" value="NZ_BAABGO010000046.1"/>
</dbReference>
<dbReference type="Proteomes" id="UP000482800">
    <property type="component" value="Unassembled WGS sequence"/>
</dbReference>
<feature type="transmembrane region" description="Helical" evidence="1">
    <location>
        <begin position="54"/>
        <end position="75"/>
    </location>
</feature>
<reference evidence="2 3" key="2">
    <citation type="submission" date="2020-03" db="EMBL/GenBank/DDBJ databases">
        <authorList>
            <person name="Ichikawa N."/>
            <person name="Kimura A."/>
            <person name="Kitahashi Y."/>
            <person name="Uohara A."/>
        </authorList>
    </citation>
    <scope>NUCLEOTIDE SEQUENCE [LARGE SCALE GENOMIC DNA]</scope>
    <source>
        <strain evidence="2 3">NBRC 108639</strain>
    </source>
</reference>
<dbReference type="AlphaFoldDB" id="A0A6V8KI65"/>
<evidence type="ECO:0000313" key="2">
    <source>
        <dbReference type="EMBL" id="GFJ82151.1"/>
    </source>
</evidence>
<keyword evidence="3" id="KW-1185">Reference proteome</keyword>
<organism evidence="2 3">
    <name type="scientific">Phytohabitans houttuyneae</name>
    <dbReference type="NCBI Taxonomy" id="1076126"/>
    <lineage>
        <taxon>Bacteria</taxon>
        <taxon>Bacillati</taxon>
        <taxon>Actinomycetota</taxon>
        <taxon>Actinomycetes</taxon>
        <taxon>Micromonosporales</taxon>
        <taxon>Micromonosporaceae</taxon>
    </lineage>
</organism>
<sequence length="89" mass="9437">MTTDSSARTVRVRAGAVAAMTMTVFGACLTALLLAAATWWTASFAADGELRGSAWAAVAGLVMYALISGLATWYIGRRGVQELRRVRGR</sequence>